<dbReference type="GO" id="GO:0015031">
    <property type="term" value="P:protein transport"/>
    <property type="evidence" value="ECO:0007669"/>
    <property type="project" value="UniProtKB-KW"/>
</dbReference>
<evidence type="ECO:0000256" key="5">
    <source>
        <dbReference type="ARBA" id="ARBA00022989"/>
    </source>
</evidence>
<dbReference type="Pfam" id="PF02416">
    <property type="entry name" value="TatA_B_E"/>
    <property type="match status" value="1"/>
</dbReference>
<dbReference type="RefSeq" id="WP_015261910.1">
    <property type="nucleotide sequence ID" value="NC_019903.1"/>
</dbReference>
<evidence type="ECO:0000256" key="4">
    <source>
        <dbReference type="ARBA" id="ARBA00022927"/>
    </source>
</evidence>
<keyword evidence="7" id="KW-0472">Membrane</keyword>
<accession>L0F8D2</accession>
<dbReference type="eggNOG" id="COG1826">
    <property type="taxonomic scope" value="Bacteria"/>
</dbReference>
<evidence type="ECO:0000313" key="8">
    <source>
        <dbReference type="EMBL" id="AGA68916.1"/>
    </source>
</evidence>
<keyword evidence="9" id="KW-1185">Reference proteome</keyword>
<evidence type="ECO:0000256" key="7">
    <source>
        <dbReference type="ARBA" id="ARBA00023136"/>
    </source>
</evidence>
<reference evidence="9" key="1">
    <citation type="submission" date="2012-02" db="EMBL/GenBank/DDBJ databases">
        <title>Complete sequence of Desulfitobacterium dichloroeliminans LMG P-21439.</title>
        <authorList>
            <person name="Lucas S."/>
            <person name="Han J."/>
            <person name="Lapidus A."/>
            <person name="Cheng J.-F."/>
            <person name="Goodwin L."/>
            <person name="Pitluck S."/>
            <person name="Peters L."/>
            <person name="Ovchinnikova G."/>
            <person name="Teshima H."/>
            <person name="Detter J.C."/>
            <person name="Han C."/>
            <person name="Tapia R."/>
            <person name="Land M."/>
            <person name="Hauser L."/>
            <person name="Kyrpides N."/>
            <person name="Ivanova N."/>
            <person name="Pagani I."/>
            <person name="Kruse T."/>
            <person name="de Vos W.M."/>
            <person name="Boon N."/>
            <person name="Smidt H."/>
            <person name="Woyke T."/>
        </authorList>
    </citation>
    <scope>NUCLEOTIDE SEQUENCE [LARGE SCALE GENOMIC DNA]</scope>
    <source>
        <strain evidence="9">LMG P-21439 / DCA1</strain>
    </source>
</reference>
<evidence type="ECO:0000256" key="6">
    <source>
        <dbReference type="ARBA" id="ARBA00023010"/>
    </source>
</evidence>
<evidence type="ECO:0000313" key="9">
    <source>
        <dbReference type="Proteomes" id="UP000010797"/>
    </source>
</evidence>
<evidence type="ECO:0000256" key="3">
    <source>
        <dbReference type="ARBA" id="ARBA00022692"/>
    </source>
</evidence>
<evidence type="ECO:0000256" key="2">
    <source>
        <dbReference type="ARBA" id="ARBA00022448"/>
    </source>
</evidence>
<evidence type="ECO:0000256" key="1">
    <source>
        <dbReference type="ARBA" id="ARBA00004167"/>
    </source>
</evidence>
<keyword evidence="4" id="KW-0653">Protein transport</keyword>
<dbReference type="AlphaFoldDB" id="L0F8D2"/>
<dbReference type="Gene3D" id="1.20.5.3310">
    <property type="match status" value="1"/>
</dbReference>
<keyword evidence="5" id="KW-1133">Transmembrane helix</keyword>
<protein>
    <submittedName>
        <fullName evidence="8">Sec-independent protein secretion pathway component</fullName>
    </submittedName>
</protein>
<dbReference type="Proteomes" id="UP000010797">
    <property type="component" value="Chromosome"/>
</dbReference>
<organism evidence="8 9">
    <name type="scientific">Desulfitobacterium dichloroeliminans (strain LMG P-21439 / DCA1)</name>
    <dbReference type="NCBI Taxonomy" id="871963"/>
    <lineage>
        <taxon>Bacteria</taxon>
        <taxon>Bacillati</taxon>
        <taxon>Bacillota</taxon>
        <taxon>Clostridia</taxon>
        <taxon>Eubacteriales</taxon>
        <taxon>Desulfitobacteriaceae</taxon>
        <taxon>Desulfitobacterium</taxon>
    </lineage>
</organism>
<dbReference type="EMBL" id="CP003344">
    <property type="protein sequence ID" value="AGA68916.1"/>
    <property type="molecule type" value="Genomic_DNA"/>
</dbReference>
<dbReference type="GO" id="GO:0016020">
    <property type="term" value="C:membrane"/>
    <property type="evidence" value="ECO:0007669"/>
    <property type="project" value="UniProtKB-ARBA"/>
</dbReference>
<dbReference type="HOGENOM" id="CLU_086034_1_5_9"/>
<dbReference type="STRING" id="871963.Desdi_1414"/>
<keyword evidence="3" id="KW-0812">Transmembrane</keyword>
<dbReference type="OrthoDB" id="9800908at2"/>
<gene>
    <name evidence="8" type="ordered locus">Desdi_1414</name>
</gene>
<dbReference type="KEGG" id="ddl:Desdi_1414"/>
<dbReference type="InterPro" id="IPR003369">
    <property type="entry name" value="TatA/B/E"/>
</dbReference>
<keyword evidence="6" id="KW-0811">Translocation</keyword>
<sequence>MGFTEIFLIMTIALILFGPEELPGIARRVAKVIMEVRKFSNESTKELQKSVASPVNIFTKAFEHSVSPRVAEKESYDLQEKLVPNEKLLSHDDECTISDQLPTSLVQEIEYN</sequence>
<comment type="subcellular location">
    <subcellularLocation>
        <location evidence="1">Membrane</location>
        <topology evidence="1">Single-pass membrane protein</topology>
    </subcellularLocation>
</comment>
<proteinExistence type="predicted"/>
<keyword evidence="2" id="KW-0813">Transport</keyword>
<name>L0F8D2_DESDL</name>